<protein>
    <submittedName>
        <fullName evidence="1">Uncharacterized protein</fullName>
    </submittedName>
</protein>
<evidence type="ECO:0000313" key="1">
    <source>
        <dbReference type="EMBL" id="KAK1433459.1"/>
    </source>
</evidence>
<comment type="caution">
    <text evidence="1">The sequence shown here is derived from an EMBL/GenBank/DDBJ whole genome shotgun (WGS) entry which is preliminary data.</text>
</comment>
<proteinExistence type="predicted"/>
<name>A0AAD8P5V7_TARER</name>
<gene>
    <name evidence="1" type="ORF">QVD17_10369</name>
</gene>
<keyword evidence="2" id="KW-1185">Reference proteome</keyword>
<reference evidence="1" key="1">
    <citation type="journal article" date="2023" name="bioRxiv">
        <title>Improved chromosome-level genome assembly for marigold (Tagetes erecta).</title>
        <authorList>
            <person name="Jiang F."/>
            <person name="Yuan L."/>
            <person name="Wang S."/>
            <person name="Wang H."/>
            <person name="Xu D."/>
            <person name="Wang A."/>
            <person name="Fan W."/>
        </authorList>
    </citation>
    <scope>NUCLEOTIDE SEQUENCE</scope>
    <source>
        <strain evidence="1">WSJ</strain>
        <tissue evidence="1">Leaf</tissue>
    </source>
</reference>
<dbReference type="Proteomes" id="UP001229421">
    <property type="component" value="Unassembled WGS sequence"/>
</dbReference>
<dbReference type="AlphaFoldDB" id="A0AAD8P5V7"/>
<evidence type="ECO:0000313" key="2">
    <source>
        <dbReference type="Proteomes" id="UP001229421"/>
    </source>
</evidence>
<dbReference type="EMBL" id="JAUHHV010000002">
    <property type="protein sequence ID" value="KAK1433459.1"/>
    <property type="molecule type" value="Genomic_DNA"/>
</dbReference>
<accession>A0AAD8P5V7</accession>
<organism evidence="1 2">
    <name type="scientific">Tagetes erecta</name>
    <name type="common">African marigold</name>
    <dbReference type="NCBI Taxonomy" id="13708"/>
    <lineage>
        <taxon>Eukaryota</taxon>
        <taxon>Viridiplantae</taxon>
        <taxon>Streptophyta</taxon>
        <taxon>Embryophyta</taxon>
        <taxon>Tracheophyta</taxon>
        <taxon>Spermatophyta</taxon>
        <taxon>Magnoliopsida</taxon>
        <taxon>eudicotyledons</taxon>
        <taxon>Gunneridae</taxon>
        <taxon>Pentapetalae</taxon>
        <taxon>asterids</taxon>
        <taxon>campanulids</taxon>
        <taxon>Asterales</taxon>
        <taxon>Asteraceae</taxon>
        <taxon>Asteroideae</taxon>
        <taxon>Heliantheae alliance</taxon>
        <taxon>Tageteae</taxon>
        <taxon>Tagetes</taxon>
    </lineage>
</organism>
<sequence length="102" mass="11821">MKTDSSLISIWFVCVVELRKNIEGRERVGKMLRAYHSGMLGMLAKATSGVRNNLTLLVKDILHSDRHWCCKDALSQIKSYIFHLCSLGIRMDSDLHQQMRKW</sequence>